<accession>A0ABS8W7X9</accession>
<dbReference type="PANTHER" id="PTHR43666">
    <property type="entry name" value="TLDD PROTEIN"/>
    <property type="match status" value="1"/>
</dbReference>
<comment type="caution">
    <text evidence="2">The sequence shown here is derived from an EMBL/GenBank/DDBJ whole genome shotgun (WGS) entry which is preliminary data.</text>
</comment>
<sequence length="476" mass="52604">MSKQSTHKAMHTTMQPVLKLLTEINTFMKNEGITGSITYRQESSHMVRCGRSQISLNVSEEGEKYFVEIQAGKRKISGSTTAQANDSDKLKTLVSTLNERVKLMPEVPHMSPMAAIVQGDLNRFNADGALINLDSKVMVDLFRRCGEHFAHGNVEVSGAFSAGVYSYAIINTLVDAPVAYQGSDYNVELVLQLLDHDKKELRVADVGEALNQFDANSLIKQLDASYQLLTNTPRQDIEPGEYDVIFHADAFGDLINYLGYMALHGETYQYGMGMLQQDKHQIGSQLFGNNFTITDDPTDPEVLFARPVGENGIARQPFPLISNGVLSNQFYSDKDDCDRFGIARNNDMDVASIKVATGNGPADFAAMVKSCAKPTLFISFIHYMNLTNAAKGEFTGSSRFGTFLIANGEIKAHLYNQRINDSYHRIFNQIEWLSSQLHHVNMSSTYGMRSASSIACPRFVKVNKVKITGSSAPGKG</sequence>
<dbReference type="PANTHER" id="PTHR43666:SF1">
    <property type="entry name" value="CONSERVED PROTEIN"/>
    <property type="match status" value="1"/>
</dbReference>
<dbReference type="Pfam" id="PF19289">
    <property type="entry name" value="PmbA_TldD_3rd"/>
    <property type="match status" value="1"/>
</dbReference>
<dbReference type="InterPro" id="IPR036059">
    <property type="entry name" value="TldD/PmbA_sf"/>
</dbReference>
<organism evidence="2 3">
    <name type="scientific">Motilimonas cestriensis</name>
    <dbReference type="NCBI Taxonomy" id="2742685"/>
    <lineage>
        <taxon>Bacteria</taxon>
        <taxon>Pseudomonadati</taxon>
        <taxon>Pseudomonadota</taxon>
        <taxon>Gammaproteobacteria</taxon>
        <taxon>Alteromonadales</taxon>
        <taxon>Alteromonadales genera incertae sedis</taxon>
        <taxon>Motilimonas</taxon>
    </lineage>
</organism>
<name>A0ABS8W7X9_9GAMM</name>
<dbReference type="RefSeq" id="WP_233052190.1">
    <property type="nucleotide sequence ID" value="NZ_JAIMJA010000006.1"/>
</dbReference>
<reference evidence="2 3" key="1">
    <citation type="journal article" date="2022" name="Environ. Microbiol. Rep.">
        <title>Eco-phylogenetic analyses reveal divergent evolution of vitamin B12 metabolism in the marine bacterial family 'Psychromonadaceae'.</title>
        <authorList>
            <person name="Jin X."/>
            <person name="Yang Y."/>
            <person name="Cao H."/>
            <person name="Gao B."/>
            <person name="Zhao Z."/>
        </authorList>
    </citation>
    <scope>NUCLEOTIDE SEQUENCE [LARGE SCALE GENOMIC DNA]</scope>
    <source>
        <strain evidence="2 3">MKS20</strain>
    </source>
</reference>
<gene>
    <name evidence="2" type="ORF">K6Y31_07500</name>
</gene>
<evidence type="ECO:0000259" key="1">
    <source>
        <dbReference type="Pfam" id="PF19289"/>
    </source>
</evidence>
<dbReference type="EMBL" id="JAIMJA010000006">
    <property type="protein sequence ID" value="MCE2594658.1"/>
    <property type="molecule type" value="Genomic_DNA"/>
</dbReference>
<feature type="domain" description="Metalloprotease TldD/E C-terminal" evidence="1">
    <location>
        <begin position="239"/>
        <end position="469"/>
    </location>
</feature>
<dbReference type="InterPro" id="IPR045569">
    <property type="entry name" value="Metalloprtase-TldD/E_C"/>
</dbReference>
<dbReference type="SUPFAM" id="SSF111283">
    <property type="entry name" value="Putative modulator of DNA gyrase, PmbA/TldD"/>
    <property type="match status" value="1"/>
</dbReference>
<proteinExistence type="predicted"/>
<dbReference type="Proteomes" id="UP001201273">
    <property type="component" value="Unassembled WGS sequence"/>
</dbReference>
<protein>
    <recommendedName>
        <fullName evidence="1">Metalloprotease TldD/E C-terminal domain-containing protein</fullName>
    </recommendedName>
</protein>
<evidence type="ECO:0000313" key="2">
    <source>
        <dbReference type="EMBL" id="MCE2594658.1"/>
    </source>
</evidence>
<evidence type="ECO:0000313" key="3">
    <source>
        <dbReference type="Proteomes" id="UP001201273"/>
    </source>
</evidence>
<keyword evidence="3" id="KW-1185">Reference proteome</keyword>